<evidence type="ECO:0000313" key="2">
    <source>
        <dbReference type="EMBL" id="CDM86851.1"/>
    </source>
</evidence>
<feature type="region of interest" description="Disordered" evidence="1">
    <location>
        <begin position="77"/>
        <end position="98"/>
    </location>
</feature>
<dbReference type="AlphaFoldDB" id="A0A080YU04"/>
<accession>A0A080YU04</accession>
<feature type="compositionally biased region" description="Basic residues" evidence="1">
    <location>
        <begin position="77"/>
        <end position="86"/>
    </location>
</feature>
<sequence length="122" mass="13332">MRKIQHHMLQQSVDRLAAPAAAGGGTSVLTDTLLILAAVLCFMIRMAGLAMVAQCSRLCNPSVFFVDASGQQRHRVRGSRRRRCSRCPRTSASGGVRERRGGVCAPVLGQMTLPRHHRLSRP</sequence>
<proteinExistence type="predicted"/>
<protein>
    <submittedName>
        <fullName evidence="2">Uncharacterized protein</fullName>
    </submittedName>
</protein>
<organism evidence="2">
    <name type="scientific">Triticum aestivum</name>
    <name type="common">Wheat</name>
    <dbReference type="NCBI Taxonomy" id="4565"/>
    <lineage>
        <taxon>Eukaryota</taxon>
        <taxon>Viridiplantae</taxon>
        <taxon>Streptophyta</taxon>
        <taxon>Embryophyta</taxon>
        <taxon>Tracheophyta</taxon>
        <taxon>Spermatophyta</taxon>
        <taxon>Magnoliopsida</taxon>
        <taxon>Liliopsida</taxon>
        <taxon>Poales</taxon>
        <taxon>Poaceae</taxon>
        <taxon>BOP clade</taxon>
        <taxon>Pooideae</taxon>
        <taxon>Triticodae</taxon>
        <taxon>Triticeae</taxon>
        <taxon>Triticinae</taxon>
        <taxon>Triticum</taxon>
    </lineage>
</organism>
<gene>
    <name evidence="2" type="ORF">TRAES_3BF082600170CFD_c1</name>
</gene>
<evidence type="ECO:0000256" key="1">
    <source>
        <dbReference type="SAM" id="MobiDB-lite"/>
    </source>
</evidence>
<dbReference type="EMBL" id="HG670306">
    <property type="protein sequence ID" value="CDM86851.1"/>
    <property type="molecule type" value="Genomic_DNA"/>
</dbReference>
<name>A0A080YU04_WHEAT</name>
<reference evidence="2" key="1">
    <citation type="journal article" date="2014" name="Science">
        <title>Structural and functional partitioning of bread wheat chromosome 3B.</title>
        <authorList>
            <person name="Choulet F."/>
            <person name="Alberti A."/>
            <person name="Theil S."/>
            <person name="Glover N."/>
            <person name="Barbe V."/>
            <person name="Daron J."/>
            <person name="Pingault L."/>
            <person name="Sourdille P."/>
            <person name="Couloux A."/>
            <person name="Paux E."/>
            <person name="Leroy P."/>
            <person name="Mangenot S."/>
            <person name="Guilhot N."/>
            <person name="Le Gouis J."/>
            <person name="Balfourier F."/>
            <person name="Alaux M."/>
            <person name="Jamilloux V."/>
            <person name="Poulain J."/>
            <person name="Durand C."/>
            <person name="Bellec A."/>
            <person name="Gaspin C."/>
            <person name="Safar J."/>
            <person name="Dolezel J."/>
            <person name="Rogers J."/>
            <person name="Vandepoele K."/>
            <person name="Aury J.M."/>
            <person name="Mayer K."/>
            <person name="Berges H."/>
            <person name="Quesneville H."/>
            <person name="Wincker P."/>
            <person name="Feuillet C."/>
        </authorList>
    </citation>
    <scope>NUCLEOTIDE SEQUENCE</scope>
</reference>
<dbReference type="HOGENOM" id="CLU_2030963_0_0_1"/>